<sequence length="74" mass="8110">VYESAQPPRLRILTSIDGTAGEYVAGPNFPLPVRGYLYDISVRVLPSGLPATLELRARGTDGSRSVLTYKMTER</sequence>
<evidence type="ECO:0000313" key="1">
    <source>
        <dbReference type="EMBL" id="MFC4675744.1"/>
    </source>
</evidence>
<protein>
    <recommendedName>
        <fullName evidence="3">DUF4377 domain-containing protein</fullName>
    </recommendedName>
</protein>
<organism evidence="1 2">
    <name type="scientific">Dysgonomonas termitidis</name>
    <dbReference type="NCBI Taxonomy" id="1516126"/>
    <lineage>
        <taxon>Bacteria</taxon>
        <taxon>Pseudomonadati</taxon>
        <taxon>Bacteroidota</taxon>
        <taxon>Bacteroidia</taxon>
        <taxon>Bacteroidales</taxon>
        <taxon>Dysgonomonadaceae</taxon>
        <taxon>Dysgonomonas</taxon>
    </lineage>
</organism>
<dbReference type="Proteomes" id="UP001596023">
    <property type="component" value="Unassembled WGS sequence"/>
</dbReference>
<feature type="non-terminal residue" evidence="1">
    <location>
        <position position="1"/>
    </location>
</feature>
<reference evidence="2" key="1">
    <citation type="journal article" date="2019" name="Int. J. Syst. Evol. Microbiol.">
        <title>The Global Catalogue of Microorganisms (GCM) 10K type strain sequencing project: providing services to taxonomists for standard genome sequencing and annotation.</title>
        <authorList>
            <consortium name="The Broad Institute Genomics Platform"/>
            <consortium name="The Broad Institute Genome Sequencing Center for Infectious Disease"/>
            <person name="Wu L."/>
            <person name="Ma J."/>
        </authorList>
    </citation>
    <scope>NUCLEOTIDE SEQUENCE [LARGE SCALE GENOMIC DNA]</scope>
    <source>
        <strain evidence="2">CCUG 66188</strain>
    </source>
</reference>
<evidence type="ECO:0008006" key="3">
    <source>
        <dbReference type="Google" id="ProtNLM"/>
    </source>
</evidence>
<proteinExistence type="predicted"/>
<name>A0ABV9KZR3_9BACT</name>
<accession>A0ABV9KZR3</accession>
<gene>
    <name evidence="1" type="ORF">ACFO6W_18820</name>
</gene>
<evidence type="ECO:0000313" key="2">
    <source>
        <dbReference type="Proteomes" id="UP001596023"/>
    </source>
</evidence>
<comment type="caution">
    <text evidence="1">The sequence shown here is derived from an EMBL/GenBank/DDBJ whole genome shotgun (WGS) entry which is preliminary data.</text>
</comment>
<dbReference type="EMBL" id="JBHSGN010000116">
    <property type="protein sequence ID" value="MFC4675744.1"/>
    <property type="molecule type" value="Genomic_DNA"/>
</dbReference>
<dbReference type="RefSeq" id="WP_379999261.1">
    <property type="nucleotide sequence ID" value="NZ_JBHSGN010000116.1"/>
</dbReference>
<keyword evidence="2" id="KW-1185">Reference proteome</keyword>